<reference evidence="3 4" key="1">
    <citation type="submission" date="2020-02" db="EMBL/GenBank/DDBJ databases">
        <authorList>
            <person name="Li X.-J."/>
            <person name="Han X.-M."/>
        </authorList>
    </citation>
    <scope>NUCLEOTIDE SEQUENCE [LARGE SCALE GENOMIC DNA]</scope>
    <source>
        <strain evidence="3 4">CCTCC AB 2017055</strain>
    </source>
</reference>
<keyword evidence="2" id="KW-0732">Signal</keyword>
<protein>
    <recommendedName>
        <fullName evidence="5">Lipoprotein</fullName>
    </recommendedName>
</protein>
<dbReference type="EMBL" id="JAAGOA010000010">
    <property type="protein sequence ID" value="NEE01606.1"/>
    <property type="molecule type" value="Genomic_DNA"/>
</dbReference>
<evidence type="ECO:0000256" key="2">
    <source>
        <dbReference type="SAM" id="SignalP"/>
    </source>
</evidence>
<evidence type="ECO:0008006" key="5">
    <source>
        <dbReference type="Google" id="ProtNLM"/>
    </source>
</evidence>
<accession>A0A6L9S8Q4</accession>
<feature type="signal peptide" evidence="2">
    <location>
        <begin position="1"/>
        <end position="24"/>
    </location>
</feature>
<feature type="chain" id="PRO_5039019767" description="Lipoprotein" evidence="2">
    <location>
        <begin position="25"/>
        <end position="295"/>
    </location>
</feature>
<sequence length="295" mass="30759">MNRTTTITSTITAAALTLLLSACGSDEGANPFAGVGNDTGGDGSQTDNQGQPAGDYCDAVVQLVDTAEDKVSGAYASGSSHAEVTREIADAFREIAAGAPDAGIADDWSTAADAWDALADLPAPDDDPSGEQREQLYQDWDFDAIRERLDARMAECGVDLTEAGGGSQAADGGGQHDQDAEQESEAVASAEYCSRVEPFADDLFAASTFSDYERGSAVEGQLEEIAALAPSQAVADDWSTYAMAVGLLSLEDMSDPTVLSQALYELSTSNPSMFGDLPNITMRLGSHLRTVCQDG</sequence>
<dbReference type="PROSITE" id="PS51257">
    <property type="entry name" value="PROKAR_LIPOPROTEIN"/>
    <property type="match status" value="1"/>
</dbReference>
<feature type="region of interest" description="Disordered" evidence="1">
    <location>
        <begin position="162"/>
        <end position="181"/>
    </location>
</feature>
<dbReference type="RefSeq" id="WP_163739404.1">
    <property type="nucleotide sequence ID" value="NZ_JAAGOA010000010.1"/>
</dbReference>
<evidence type="ECO:0000313" key="4">
    <source>
        <dbReference type="Proteomes" id="UP000475214"/>
    </source>
</evidence>
<proteinExistence type="predicted"/>
<organism evidence="3 4">
    <name type="scientific">Phytoactinopolyspora halotolerans</name>
    <dbReference type="NCBI Taxonomy" id="1981512"/>
    <lineage>
        <taxon>Bacteria</taxon>
        <taxon>Bacillati</taxon>
        <taxon>Actinomycetota</taxon>
        <taxon>Actinomycetes</taxon>
        <taxon>Jiangellales</taxon>
        <taxon>Jiangellaceae</taxon>
        <taxon>Phytoactinopolyspora</taxon>
    </lineage>
</organism>
<evidence type="ECO:0000256" key="1">
    <source>
        <dbReference type="SAM" id="MobiDB-lite"/>
    </source>
</evidence>
<evidence type="ECO:0000313" key="3">
    <source>
        <dbReference type="EMBL" id="NEE01606.1"/>
    </source>
</evidence>
<comment type="caution">
    <text evidence="3">The sequence shown here is derived from an EMBL/GenBank/DDBJ whole genome shotgun (WGS) entry which is preliminary data.</text>
</comment>
<name>A0A6L9S8Q4_9ACTN</name>
<keyword evidence="4" id="KW-1185">Reference proteome</keyword>
<gene>
    <name evidence="3" type="ORF">G1H10_15645</name>
</gene>
<feature type="compositionally biased region" description="Gly residues" evidence="1">
    <location>
        <begin position="163"/>
        <end position="173"/>
    </location>
</feature>
<dbReference type="Proteomes" id="UP000475214">
    <property type="component" value="Unassembled WGS sequence"/>
</dbReference>
<feature type="region of interest" description="Disordered" evidence="1">
    <location>
        <begin position="33"/>
        <end position="53"/>
    </location>
</feature>
<dbReference type="AlphaFoldDB" id="A0A6L9S8Q4"/>